<proteinExistence type="predicted"/>
<dbReference type="AlphaFoldDB" id="L1JSY6"/>
<sequence>MTRINLSLLAVAVAACFCILLWTRSAPEQSQVLFDEADSERKVRNRVQGSEFNHDQNSHYTVWHRAHSPSFSVMHVVEPKSGERDRQSGGMGSLMRHAENMLQKDNMQLAQENKQFAESKPKGLYNKIRHSDERPEKYEEEAVDHQIDSQYKSKEAQRESLKSELERRR</sequence>
<feature type="non-terminal residue" evidence="3">
    <location>
        <position position="169"/>
    </location>
</feature>
<dbReference type="Proteomes" id="UP000011087">
    <property type="component" value="Unassembled WGS sequence"/>
</dbReference>
<feature type="region of interest" description="Disordered" evidence="1">
    <location>
        <begin position="79"/>
        <end position="169"/>
    </location>
</feature>
<evidence type="ECO:0000256" key="2">
    <source>
        <dbReference type="SAM" id="SignalP"/>
    </source>
</evidence>
<protein>
    <recommendedName>
        <fullName evidence="6">Secreted protein</fullName>
    </recommendedName>
</protein>
<feature type="compositionally biased region" description="Basic and acidic residues" evidence="1">
    <location>
        <begin position="143"/>
        <end position="169"/>
    </location>
</feature>
<evidence type="ECO:0000313" key="5">
    <source>
        <dbReference type="Proteomes" id="UP000011087"/>
    </source>
</evidence>
<dbReference type="HOGENOM" id="CLU_1582786_0_0_1"/>
<evidence type="ECO:0000313" key="4">
    <source>
        <dbReference type="EnsemblProtists" id="EKX51198"/>
    </source>
</evidence>
<name>L1JSY6_GUITC</name>
<feature type="signal peptide" evidence="2">
    <location>
        <begin position="1"/>
        <end position="25"/>
    </location>
</feature>
<dbReference type="EnsemblProtists" id="EKX51198">
    <property type="protein sequence ID" value="EKX51198"/>
    <property type="gene ID" value="GUITHDRAFT_161639"/>
</dbReference>
<dbReference type="RefSeq" id="XP_005838178.1">
    <property type="nucleotide sequence ID" value="XM_005838121.1"/>
</dbReference>
<keyword evidence="2" id="KW-0732">Signal</keyword>
<dbReference type="EMBL" id="JH992976">
    <property type="protein sequence ID" value="EKX51198.1"/>
    <property type="molecule type" value="Genomic_DNA"/>
</dbReference>
<feature type="compositionally biased region" description="Polar residues" evidence="1">
    <location>
        <begin position="103"/>
        <end position="114"/>
    </location>
</feature>
<accession>L1JSY6</accession>
<gene>
    <name evidence="3" type="ORF">GUITHDRAFT_161639</name>
</gene>
<reference evidence="4" key="3">
    <citation type="submission" date="2016-03" db="UniProtKB">
        <authorList>
            <consortium name="EnsemblProtists"/>
        </authorList>
    </citation>
    <scope>IDENTIFICATION</scope>
</reference>
<evidence type="ECO:0008006" key="6">
    <source>
        <dbReference type="Google" id="ProtNLM"/>
    </source>
</evidence>
<reference evidence="5" key="2">
    <citation type="submission" date="2012-11" db="EMBL/GenBank/DDBJ databases">
        <authorList>
            <person name="Kuo A."/>
            <person name="Curtis B.A."/>
            <person name="Tanifuji G."/>
            <person name="Burki F."/>
            <person name="Gruber A."/>
            <person name="Irimia M."/>
            <person name="Maruyama S."/>
            <person name="Arias M.C."/>
            <person name="Ball S.G."/>
            <person name="Gile G.H."/>
            <person name="Hirakawa Y."/>
            <person name="Hopkins J.F."/>
            <person name="Rensing S.A."/>
            <person name="Schmutz J."/>
            <person name="Symeonidi A."/>
            <person name="Elias M."/>
            <person name="Eveleigh R.J."/>
            <person name="Herman E.K."/>
            <person name="Klute M.J."/>
            <person name="Nakayama T."/>
            <person name="Obornik M."/>
            <person name="Reyes-Prieto A."/>
            <person name="Armbrust E.V."/>
            <person name="Aves S.J."/>
            <person name="Beiko R.G."/>
            <person name="Coutinho P."/>
            <person name="Dacks J.B."/>
            <person name="Durnford D.G."/>
            <person name="Fast N.M."/>
            <person name="Green B.R."/>
            <person name="Grisdale C."/>
            <person name="Hempe F."/>
            <person name="Henrissat B."/>
            <person name="Hoppner M.P."/>
            <person name="Ishida K.-I."/>
            <person name="Kim E."/>
            <person name="Koreny L."/>
            <person name="Kroth P.G."/>
            <person name="Liu Y."/>
            <person name="Malik S.-B."/>
            <person name="Maier U.G."/>
            <person name="McRose D."/>
            <person name="Mock T."/>
            <person name="Neilson J.A."/>
            <person name="Onodera N.T."/>
            <person name="Poole A.M."/>
            <person name="Pritham E.J."/>
            <person name="Richards T.A."/>
            <person name="Rocap G."/>
            <person name="Roy S.W."/>
            <person name="Sarai C."/>
            <person name="Schaack S."/>
            <person name="Shirato S."/>
            <person name="Slamovits C.H."/>
            <person name="Spencer D.F."/>
            <person name="Suzuki S."/>
            <person name="Worden A.Z."/>
            <person name="Zauner S."/>
            <person name="Barry K."/>
            <person name="Bell C."/>
            <person name="Bharti A.K."/>
            <person name="Crow J.A."/>
            <person name="Grimwood J."/>
            <person name="Kramer R."/>
            <person name="Lindquist E."/>
            <person name="Lucas S."/>
            <person name="Salamov A."/>
            <person name="McFadden G.I."/>
            <person name="Lane C.E."/>
            <person name="Keeling P.J."/>
            <person name="Gray M.W."/>
            <person name="Grigoriev I.V."/>
            <person name="Archibald J.M."/>
        </authorList>
    </citation>
    <scope>NUCLEOTIDE SEQUENCE</scope>
    <source>
        <strain evidence="5">CCMP2712</strain>
    </source>
</reference>
<dbReference type="PaxDb" id="55529-EKX51198"/>
<evidence type="ECO:0000313" key="3">
    <source>
        <dbReference type="EMBL" id="EKX51198.1"/>
    </source>
</evidence>
<organism evidence="3">
    <name type="scientific">Guillardia theta (strain CCMP2712)</name>
    <name type="common">Cryptophyte</name>
    <dbReference type="NCBI Taxonomy" id="905079"/>
    <lineage>
        <taxon>Eukaryota</taxon>
        <taxon>Cryptophyceae</taxon>
        <taxon>Pyrenomonadales</taxon>
        <taxon>Geminigeraceae</taxon>
        <taxon>Guillardia</taxon>
    </lineage>
</organism>
<dbReference type="GeneID" id="17307765"/>
<keyword evidence="5" id="KW-1185">Reference proteome</keyword>
<dbReference type="PROSITE" id="PS51257">
    <property type="entry name" value="PROKAR_LIPOPROTEIN"/>
    <property type="match status" value="1"/>
</dbReference>
<feature type="chain" id="PRO_5008771870" description="Secreted protein" evidence="2">
    <location>
        <begin position="26"/>
        <end position="169"/>
    </location>
</feature>
<reference evidence="3 5" key="1">
    <citation type="journal article" date="2012" name="Nature">
        <title>Algal genomes reveal evolutionary mosaicism and the fate of nucleomorphs.</title>
        <authorList>
            <consortium name="DOE Joint Genome Institute"/>
            <person name="Curtis B.A."/>
            <person name="Tanifuji G."/>
            <person name="Burki F."/>
            <person name="Gruber A."/>
            <person name="Irimia M."/>
            <person name="Maruyama S."/>
            <person name="Arias M.C."/>
            <person name="Ball S.G."/>
            <person name="Gile G.H."/>
            <person name="Hirakawa Y."/>
            <person name="Hopkins J.F."/>
            <person name="Kuo A."/>
            <person name="Rensing S.A."/>
            <person name="Schmutz J."/>
            <person name="Symeonidi A."/>
            <person name="Elias M."/>
            <person name="Eveleigh R.J."/>
            <person name="Herman E.K."/>
            <person name="Klute M.J."/>
            <person name="Nakayama T."/>
            <person name="Obornik M."/>
            <person name="Reyes-Prieto A."/>
            <person name="Armbrust E.V."/>
            <person name="Aves S.J."/>
            <person name="Beiko R.G."/>
            <person name="Coutinho P."/>
            <person name="Dacks J.B."/>
            <person name="Durnford D.G."/>
            <person name="Fast N.M."/>
            <person name="Green B.R."/>
            <person name="Grisdale C.J."/>
            <person name="Hempel F."/>
            <person name="Henrissat B."/>
            <person name="Hoppner M.P."/>
            <person name="Ishida K."/>
            <person name="Kim E."/>
            <person name="Koreny L."/>
            <person name="Kroth P.G."/>
            <person name="Liu Y."/>
            <person name="Malik S.B."/>
            <person name="Maier U.G."/>
            <person name="McRose D."/>
            <person name="Mock T."/>
            <person name="Neilson J.A."/>
            <person name="Onodera N.T."/>
            <person name="Poole A.M."/>
            <person name="Pritham E.J."/>
            <person name="Richards T.A."/>
            <person name="Rocap G."/>
            <person name="Roy S.W."/>
            <person name="Sarai C."/>
            <person name="Schaack S."/>
            <person name="Shirato S."/>
            <person name="Slamovits C.H."/>
            <person name="Spencer D.F."/>
            <person name="Suzuki S."/>
            <person name="Worden A.Z."/>
            <person name="Zauner S."/>
            <person name="Barry K."/>
            <person name="Bell C."/>
            <person name="Bharti A.K."/>
            <person name="Crow J.A."/>
            <person name="Grimwood J."/>
            <person name="Kramer R."/>
            <person name="Lindquist E."/>
            <person name="Lucas S."/>
            <person name="Salamov A."/>
            <person name="McFadden G.I."/>
            <person name="Lane C.E."/>
            <person name="Keeling P.J."/>
            <person name="Gray M.W."/>
            <person name="Grigoriev I.V."/>
            <person name="Archibald J.M."/>
        </authorList>
    </citation>
    <scope>NUCLEOTIDE SEQUENCE</scope>
    <source>
        <strain evidence="3 5">CCMP2712</strain>
    </source>
</reference>
<evidence type="ECO:0000256" key="1">
    <source>
        <dbReference type="SAM" id="MobiDB-lite"/>
    </source>
</evidence>
<dbReference type="KEGG" id="gtt:GUITHDRAFT_161639"/>